<feature type="compositionally biased region" description="Pro residues" evidence="1">
    <location>
        <begin position="34"/>
        <end position="43"/>
    </location>
</feature>
<keyword evidence="3" id="KW-1185">Reference proteome</keyword>
<gene>
    <name evidence="2" type="ORF">FOMPIDRAFT_88510</name>
</gene>
<evidence type="ECO:0000313" key="3">
    <source>
        <dbReference type="Proteomes" id="UP000015241"/>
    </source>
</evidence>
<dbReference type="HOGENOM" id="CLU_2015328_0_0_1"/>
<sequence length="123" mass="13478">MVRRSVSFDSDLAQVVLMSSGTGDRRIIEGAGPHAPPGRLPPPPLSRPSVSVCYCLFVHLLSRVSTTSLAPPLPTKHLKLVLTPSTLPSHSRALRSRTTRGLLQWFPHTGFLRAHDVQQRNLA</sequence>
<dbReference type="Proteomes" id="UP000015241">
    <property type="component" value="Unassembled WGS sequence"/>
</dbReference>
<evidence type="ECO:0000313" key="2">
    <source>
        <dbReference type="EMBL" id="EPS94934.1"/>
    </source>
</evidence>
<dbReference type="InParanoid" id="S8F804"/>
<dbReference type="AlphaFoldDB" id="S8F804"/>
<proteinExistence type="predicted"/>
<accession>S8F804</accession>
<feature type="region of interest" description="Disordered" evidence="1">
    <location>
        <begin position="24"/>
        <end position="43"/>
    </location>
</feature>
<protein>
    <submittedName>
        <fullName evidence="2">Uncharacterized protein</fullName>
    </submittedName>
</protein>
<name>S8F804_FOMSC</name>
<evidence type="ECO:0000256" key="1">
    <source>
        <dbReference type="SAM" id="MobiDB-lite"/>
    </source>
</evidence>
<reference evidence="2 3" key="1">
    <citation type="journal article" date="2012" name="Science">
        <title>The Paleozoic origin of enzymatic lignin decomposition reconstructed from 31 fungal genomes.</title>
        <authorList>
            <person name="Floudas D."/>
            <person name="Binder M."/>
            <person name="Riley R."/>
            <person name="Barry K."/>
            <person name="Blanchette R.A."/>
            <person name="Henrissat B."/>
            <person name="Martinez A.T."/>
            <person name="Otillar R."/>
            <person name="Spatafora J.W."/>
            <person name="Yadav J.S."/>
            <person name="Aerts A."/>
            <person name="Benoit I."/>
            <person name="Boyd A."/>
            <person name="Carlson A."/>
            <person name="Copeland A."/>
            <person name="Coutinho P.M."/>
            <person name="de Vries R.P."/>
            <person name="Ferreira P."/>
            <person name="Findley K."/>
            <person name="Foster B."/>
            <person name="Gaskell J."/>
            <person name="Glotzer D."/>
            <person name="Gorecki P."/>
            <person name="Heitman J."/>
            <person name="Hesse C."/>
            <person name="Hori C."/>
            <person name="Igarashi K."/>
            <person name="Jurgens J.A."/>
            <person name="Kallen N."/>
            <person name="Kersten P."/>
            <person name="Kohler A."/>
            <person name="Kuees U."/>
            <person name="Kumar T.K.A."/>
            <person name="Kuo A."/>
            <person name="LaButti K."/>
            <person name="Larrondo L.F."/>
            <person name="Lindquist E."/>
            <person name="Ling A."/>
            <person name="Lombard V."/>
            <person name="Lucas S."/>
            <person name="Lundell T."/>
            <person name="Martin R."/>
            <person name="McLaughlin D.J."/>
            <person name="Morgenstern I."/>
            <person name="Morin E."/>
            <person name="Murat C."/>
            <person name="Nagy L.G."/>
            <person name="Nolan M."/>
            <person name="Ohm R.A."/>
            <person name="Patyshakuliyeva A."/>
            <person name="Rokas A."/>
            <person name="Ruiz-Duenas F.J."/>
            <person name="Sabat G."/>
            <person name="Salamov A."/>
            <person name="Samejima M."/>
            <person name="Schmutz J."/>
            <person name="Slot J.C."/>
            <person name="St John F."/>
            <person name="Stenlid J."/>
            <person name="Sun H."/>
            <person name="Sun S."/>
            <person name="Syed K."/>
            <person name="Tsang A."/>
            <person name="Wiebenga A."/>
            <person name="Young D."/>
            <person name="Pisabarro A."/>
            <person name="Eastwood D.C."/>
            <person name="Martin F."/>
            <person name="Cullen D."/>
            <person name="Grigoriev I.V."/>
            <person name="Hibbett D.S."/>
        </authorList>
    </citation>
    <scope>NUCLEOTIDE SEQUENCE</scope>
    <source>
        <strain evidence="3">FP-58527</strain>
    </source>
</reference>
<dbReference type="EMBL" id="KE504219">
    <property type="protein sequence ID" value="EPS94934.1"/>
    <property type="molecule type" value="Genomic_DNA"/>
</dbReference>
<organism evidence="2 3">
    <name type="scientific">Fomitopsis schrenkii</name>
    <name type="common">Brown rot fungus</name>
    <dbReference type="NCBI Taxonomy" id="2126942"/>
    <lineage>
        <taxon>Eukaryota</taxon>
        <taxon>Fungi</taxon>
        <taxon>Dikarya</taxon>
        <taxon>Basidiomycota</taxon>
        <taxon>Agaricomycotina</taxon>
        <taxon>Agaricomycetes</taxon>
        <taxon>Polyporales</taxon>
        <taxon>Fomitopsis</taxon>
    </lineage>
</organism>